<evidence type="ECO:0000313" key="1">
    <source>
        <dbReference type="EMBL" id="ASS89795.1"/>
    </source>
</evidence>
<dbReference type="Proteomes" id="UP000214606">
    <property type="component" value="Chromosome"/>
</dbReference>
<organism evidence="2 3">
    <name type="scientific">Aeribacillus pallidus</name>
    <dbReference type="NCBI Taxonomy" id="33936"/>
    <lineage>
        <taxon>Bacteria</taxon>
        <taxon>Bacillati</taxon>
        <taxon>Bacillota</taxon>
        <taxon>Bacilli</taxon>
        <taxon>Bacillales</taxon>
        <taxon>Bacillaceae</taxon>
        <taxon>Aeribacillus</taxon>
    </lineage>
</organism>
<dbReference type="EMBL" id="LWBR01000013">
    <property type="protein sequence ID" value="KZN96882.1"/>
    <property type="molecule type" value="Genomic_DNA"/>
</dbReference>
<dbReference type="PANTHER" id="PTHR34547">
    <property type="entry name" value="YACP-LIKE NYN DOMAIN PROTEIN"/>
    <property type="match status" value="1"/>
</dbReference>
<dbReference type="AlphaFoldDB" id="A0A165YAH1"/>
<reference evidence="2 3" key="1">
    <citation type="submission" date="2016-04" db="EMBL/GenBank/DDBJ databases">
        <title>Draft genome sequence of Aeribacillus pallidus 8m3 from petroleum reservoir.</title>
        <authorList>
            <person name="Poltaraus A.B."/>
            <person name="Nazina T.N."/>
            <person name="Tourova T.P."/>
            <person name="Malakho S.M."/>
            <person name="Korshunova A.V."/>
            <person name="Sokolova D.S."/>
        </authorList>
    </citation>
    <scope>NUCLEOTIDE SEQUENCE [LARGE SCALE GENOMIC DNA]</scope>
    <source>
        <strain evidence="2 3">8m3</strain>
    </source>
</reference>
<name>A0A165YAH1_9BACI</name>
<dbReference type="OrthoDB" id="9792160at2"/>
<dbReference type="GeneID" id="301124446"/>
<gene>
    <name evidence="1" type="ORF">AP3564_05640</name>
    <name evidence="2" type="ORF">AZI98_04690</name>
</gene>
<dbReference type="KEGG" id="apak:AP3564_05640"/>
<dbReference type="CDD" id="cd10912">
    <property type="entry name" value="PIN_YacP-like"/>
    <property type="match status" value="1"/>
</dbReference>
<accession>A0A161XLP7</accession>
<dbReference type="EMBL" id="CP017703">
    <property type="protein sequence ID" value="ASS89795.1"/>
    <property type="molecule type" value="Genomic_DNA"/>
</dbReference>
<protein>
    <recommendedName>
        <fullName evidence="5">NYN domain-containing protein</fullName>
    </recommendedName>
</protein>
<dbReference type="InterPro" id="IPR010298">
    <property type="entry name" value="YacP-like"/>
</dbReference>
<evidence type="ECO:0000313" key="2">
    <source>
        <dbReference type="EMBL" id="KZN96882.1"/>
    </source>
</evidence>
<dbReference type="STRING" id="33936.AZI98_04690"/>
<sequence>MDILLVDGYNIIGAWPDLQKLKDENNLEDARKILINKMAEYQAYTGMKVIVVFDAHLVKGIEKKYLDNRVEIIFTRENETADERIEKLAKTLKNIKTKIYVATSDYIEQWTIFSQGALRKSARELYNEVVSIEESIRKKIQQIQGERPASKIRLSYEVAERFEKWRRGDLS</sequence>
<accession>A0A165YAH1</accession>
<keyword evidence="3" id="KW-1185">Reference proteome</keyword>
<dbReference type="Pfam" id="PF05991">
    <property type="entry name" value="NYN_YacP"/>
    <property type="match status" value="1"/>
</dbReference>
<dbReference type="PANTHER" id="PTHR34547:SF1">
    <property type="entry name" value="YACP-LIKE NYN DOMAIN PROTEIN"/>
    <property type="match status" value="1"/>
</dbReference>
<dbReference type="Proteomes" id="UP000076476">
    <property type="component" value="Unassembled WGS sequence"/>
</dbReference>
<evidence type="ECO:0008006" key="5">
    <source>
        <dbReference type="Google" id="ProtNLM"/>
    </source>
</evidence>
<dbReference type="RefSeq" id="WP_063387141.1">
    <property type="nucleotide sequence ID" value="NZ_CP017703.1"/>
</dbReference>
<evidence type="ECO:0000313" key="4">
    <source>
        <dbReference type="Proteomes" id="UP000214606"/>
    </source>
</evidence>
<evidence type="ECO:0000313" key="3">
    <source>
        <dbReference type="Proteomes" id="UP000076476"/>
    </source>
</evidence>
<proteinExistence type="predicted"/>
<reference evidence="1 4" key="2">
    <citation type="submission" date="2016-10" db="EMBL/GenBank/DDBJ databases">
        <title>The whole genome sequencing and assembly of Aeribacillus pallidus KCTC3564 strain.</title>
        <authorList>
            <person name="Lee Y.-J."/>
            <person name="Park M.-K."/>
            <person name="Yi H."/>
            <person name="Bahn Y.-S."/>
            <person name="Kim J.F."/>
            <person name="Lee D.-W."/>
        </authorList>
    </citation>
    <scope>NUCLEOTIDE SEQUENCE [LARGE SCALE GENOMIC DNA]</scope>
    <source>
        <strain evidence="1 4">KCTC3564</strain>
    </source>
</reference>